<accession>A0A0G8KKP9</accession>
<sequence>MTVYWTLRADEARVEYWVGCVEATNEDTADAQDQRIYDKGQTLDGVMTHRKGVQPGTYLAPACSGKFTLIYRRFPNGDAEILDVVPSRSNWESP</sequence>
<gene>
    <name evidence="1" type="ORF">CFBP8129_03220</name>
</gene>
<dbReference type="OrthoDB" id="9869734at2"/>
<dbReference type="RefSeq" id="WP_006450074.1">
    <property type="nucleotide sequence ID" value="NZ_CP018728.1"/>
</dbReference>
<dbReference type="GeneID" id="55514295"/>
<evidence type="ECO:0000313" key="1">
    <source>
        <dbReference type="EMBL" id="CAD0301873.1"/>
    </source>
</evidence>
<organism evidence="1">
    <name type="scientific">Xanthomonas hortorum pv. gardneri</name>
    <dbReference type="NCBI Taxonomy" id="2754056"/>
    <lineage>
        <taxon>Bacteria</taxon>
        <taxon>Pseudomonadati</taxon>
        <taxon>Pseudomonadota</taxon>
        <taxon>Gammaproteobacteria</taxon>
        <taxon>Lysobacterales</taxon>
        <taxon>Lysobacteraceae</taxon>
        <taxon>Xanthomonas</taxon>
    </lineage>
</organism>
<proteinExistence type="predicted"/>
<dbReference type="EMBL" id="LR828253">
    <property type="protein sequence ID" value="CAD0301873.1"/>
    <property type="molecule type" value="Genomic_DNA"/>
</dbReference>
<protein>
    <submittedName>
        <fullName evidence="1">Uncharacterized protein</fullName>
    </submittedName>
</protein>
<name>A0A0G8KKP9_9XANT</name>
<reference evidence="1" key="1">
    <citation type="submission" date="2020-07" db="EMBL/GenBank/DDBJ databases">
        <authorList>
            <person name="Pothier F. J."/>
        </authorList>
    </citation>
    <scope>NUCLEOTIDE SEQUENCE</scope>
    <source>
        <strain evidence="1">CFBP 8129</strain>
    </source>
</reference>
<dbReference type="EMBL" id="LR828253">
    <property type="protein sequence ID" value="CAD0301870.1"/>
    <property type="molecule type" value="Genomic_DNA"/>
</dbReference>
<dbReference type="STRING" id="90270.BI317_23370"/>
<dbReference type="AlphaFoldDB" id="A0A0G8KKP9"/>